<name>A0AAV1JNS1_9NEOP</name>
<sequence>MEDFILQPEEEKLAEEFLKVHELLCLPWFQSPGNDIKHTHRPALNQLAAALGLPPNFLTMRNRVYVFISRLLRLGRLLVHKSRRRRVPVSEIMHRVSPAVRRVLEELDIVEIVRAMGRPCDREPPPTLSRPKLEDFAARLATSAVKSLENRLSQPEEDEDGKRGDCDEVRRIRSVAAVIPFAQVSVGDRTALLRMWRNMCRGVMRKLSADEIRLAPFERRVADLLLLYEPHVSLAFRGSQLVRSEHSLRRLLRLVTDTLDQLPLPFFADDVVFASSKGRLTGASSDITAYAEWVRSVWTAVYLAHRELEPAASSVVLQRRWHEMRIATYVGVDSVLVLGELAKRLPLASHAPPPPWLQLVRRGLVFDLNSLDHEKADAPDHLDNIALEVHNPVSEETTMNRLLAIDPTKAEVKIMLDCDPKPVEGEASDECKTGVKESLGRKLEMEARVSLIPFEHSAAWTRAAKRKYGSVLTSRDASWSVRNHALLSLCRPCSVHVQRPAILPPKTSPQTLSAPSPPTPSATSPLTPSAPSPMSSLPTPTPYPLSPIPSSGETDNYEYIRDDLLKIMAKYAQKKYPSDPIRKRKKKDDPANPPLDEYEEWERQKSATLPYFKLPNLLPARPPVTVSIVAEPPPAPQPLAEQTCIVLSDSEEAEPTEPKRLRTDWERRLKAEVELLRREREQSRSKDIGRFGPTKTVQSIIDEMSTQTETIAPTPLCRVAAVTSMAGEKTPPWLKANTAADSRNDNIGHLPQFSFALLEELQIQRDGEAPQFFRLPSDRHIRVGEFLQTAEHGSAALVRCDLTRPLMIVSRQFCVLTGERLSMRTPTYWSLQYSAGRSRLVRIQLDDDKDDSPLVPQEGPLRVKSFAREKPDQEGGPLIYKMLSDDPPVVAVVYGLVQDMDTFHRLKASGIKLYLYSLTSGTMGHLVFGATNKAPPVTLPTISSVYSLANLPTPAPASPQKSDLRLRVPVIVDTERGCLVVVGSKNDGHQATSE</sequence>
<reference evidence="2 3" key="1">
    <citation type="submission" date="2023-11" db="EMBL/GenBank/DDBJ databases">
        <authorList>
            <person name="Okamura Y."/>
        </authorList>
    </citation>
    <scope>NUCLEOTIDE SEQUENCE [LARGE SCALE GENOMIC DNA]</scope>
</reference>
<dbReference type="EMBL" id="CAVLEF010000098">
    <property type="protein sequence ID" value="CAK1550858.1"/>
    <property type="molecule type" value="Genomic_DNA"/>
</dbReference>
<keyword evidence="3" id="KW-1185">Reference proteome</keyword>
<comment type="caution">
    <text evidence="2">The sequence shown here is derived from an EMBL/GenBank/DDBJ whole genome shotgun (WGS) entry which is preliminary data.</text>
</comment>
<gene>
    <name evidence="2" type="ORF">LNINA_LOCUS10050</name>
</gene>
<feature type="region of interest" description="Disordered" evidence="1">
    <location>
        <begin position="576"/>
        <end position="601"/>
    </location>
</feature>
<dbReference type="AlphaFoldDB" id="A0AAV1JNS1"/>
<evidence type="ECO:0000313" key="2">
    <source>
        <dbReference type="EMBL" id="CAK1550858.1"/>
    </source>
</evidence>
<protein>
    <submittedName>
        <fullName evidence="2">Uncharacterized protein</fullName>
    </submittedName>
</protein>
<dbReference type="Proteomes" id="UP001497472">
    <property type="component" value="Unassembled WGS sequence"/>
</dbReference>
<feature type="compositionally biased region" description="Low complexity" evidence="1">
    <location>
        <begin position="521"/>
        <end position="538"/>
    </location>
</feature>
<organism evidence="2 3">
    <name type="scientific">Leptosia nina</name>
    <dbReference type="NCBI Taxonomy" id="320188"/>
    <lineage>
        <taxon>Eukaryota</taxon>
        <taxon>Metazoa</taxon>
        <taxon>Ecdysozoa</taxon>
        <taxon>Arthropoda</taxon>
        <taxon>Hexapoda</taxon>
        <taxon>Insecta</taxon>
        <taxon>Pterygota</taxon>
        <taxon>Neoptera</taxon>
        <taxon>Endopterygota</taxon>
        <taxon>Lepidoptera</taxon>
        <taxon>Glossata</taxon>
        <taxon>Ditrysia</taxon>
        <taxon>Papilionoidea</taxon>
        <taxon>Pieridae</taxon>
        <taxon>Pierinae</taxon>
        <taxon>Leptosia</taxon>
    </lineage>
</organism>
<evidence type="ECO:0000313" key="3">
    <source>
        <dbReference type="Proteomes" id="UP001497472"/>
    </source>
</evidence>
<accession>A0AAV1JNS1</accession>
<proteinExistence type="predicted"/>
<evidence type="ECO:0000256" key="1">
    <source>
        <dbReference type="SAM" id="MobiDB-lite"/>
    </source>
</evidence>
<feature type="region of interest" description="Disordered" evidence="1">
    <location>
        <begin position="501"/>
        <end position="554"/>
    </location>
</feature>